<dbReference type="AlphaFoldDB" id="A0A814HGX2"/>
<dbReference type="Pfam" id="PF00804">
    <property type="entry name" value="Syntaxin"/>
    <property type="match status" value="1"/>
</dbReference>
<dbReference type="OrthoDB" id="10255013at2759"/>
<proteinExistence type="predicted"/>
<dbReference type="Gene3D" id="1.20.58.70">
    <property type="match status" value="1"/>
</dbReference>
<dbReference type="GO" id="GO:0016020">
    <property type="term" value="C:membrane"/>
    <property type="evidence" value="ECO:0007669"/>
    <property type="project" value="InterPro"/>
</dbReference>
<evidence type="ECO:0000259" key="2">
    <source>
        <dbReference type="Pfam" id="PF00804"/>
    </source>
</evidence>
<comment type="caution">
    <text evidence="3">The sequence shown here is derived from an EMBL/GenBank/DDBJ whole genome shotgun (WGS) entry which is preliminary data.</text>
</comment>
<feature type="non-terminal residue" evidence="3">
    <location>
        <position position="1"/>
    </location>
</feature>
<dbReference type="InterPro" id="IPR006011">
    <property type="entry name" value="Syntaxin_N"/>
</dbReference>
<dbReference type="GO" id="GO:0016192">
    <property type="term" value="P:vesicle-mediated transport"/>
    <property type="evidence" value="ECO:0007669"/>
    <property type="project" value="InterPro"/>
</dbReference>
<evidence type="ECO:0000256" key="1">
    <source>
        <dbReference type="SAM" id="MobiDB-lite"/>
    </source>
</evidence>
<evidence type="ECO:0000313" key="4">
    <source>
        <dbReference type="Proteomes" id="UP000663882"/>
    </source>
</evidence>
<feature type="compositionally biased region" description="Polar residues" evidence="1">
    <location>
        <begin position="10"/>
        <end position="20"/>
    </location>
</feature>
<dbReference type="SUPFAM" id="SSF47661">
    <property type="entry name" value="t-snare proteins"/>
    <property type="match status" value="1"/>
</dbReference>
<dbReference type="InterPro" id="IPR010989">
    <property type="entry name" value="SNARE"/>
</dbReference>
<dbReference type="Proteomes" id="UP000663882">
    <property type="component" value="Unassembled WGS sequence"/>
</dbReference>
<accession>A0A814HGX2</accession>
<feature type="domain" description="Syntaxin N-terminal" evidence="2">
    <location>
        <begin position="2"/>
        <end position="64"/>
    </location>
</feature>
<dbReference type="EMBL" id="CAJNOO010000686">
    <property type="protein sequence ID" value="CAF1010778.1"/>
    <property type="molecule type" value="Genomic_DNA"/>
</dbReference>
<organism evidence="3 4">
    <name type="scientific">Rotaria sordida</name>
    <dbReference type="NCBI Taxonomy" id="392033"/>
    <lineage>
        <taxon>Eukaryota</taxon>
        <taxon>Metazoa</taxon>
        <taxon>Spiralia</taxon>
        <taxon>Gnathifera</taxon>
        <taxon>Rotifera</taxon>
        <taxon>Eurotatoria</taxon>
        <taxon>Bdelloidea</taxon>
        <taxon>Philodinida</taxon>
        <taxon>Philodinidae</taxon>
        <taxon>Rotaria</taxon>
    </lineage>
</organism>
<feature type="region of interest" description="Disordered" evidence="1">
    <location>
        <begin position="1"/>
        <end position="20"/>
    </location>
</feature>
<reference evidence="3" key="1">
    <citation type="submission" date="2021-02" db="EMBL/GenBank/DDBJ databases">
        <authorList>
            <person name="Nowell W R."/>
        </authorList>
    </citation>
    <scope>NUCLEOTIDE SEQUENCE</scope>
</reference>
<evidence type="ECO:0000313" key="3">
    <source>
        <dbReference type="EMBL" id="CAF1010778.1"/>
    </source>
</evidence>
<gene>
    <name evidence="3" type="ORF">RFH988_LOCUS14665</name>
</gene>
<sequence length="67" mass="8050">LEQEQEQEQSQPLTNKTQAQLRIEKSQHATLSRKFIDAMNSYRNAEIEYRERCKARIQRQLEISEDL</sequence>
<name>A0A814HGX2_9BILA</name>
<protein>
    <recommendedName>
        <fullName evidence="2">Syntaxin N-terminal domain-containing protein</fullName>
    </recommendedName>
</protein>